<dbReference type="Proteomes" id="UP001172159">
    <property type="component" value="Unassembled WGS sequence"/>
</dbReference>
<dbReference type="EMBL" id="JAUKTV010000006">
    <property type="protein sequence ID" value="KAK0736184.1"/>
    <property type="molecule type" value="Genomic_DNA"/>
</dbReference>
<keyword evidence="1" id="KW-0472">Membrane</keyword>
<feature type="transmembrane region" description="Helical" evidence="1">
    <location>
        <begin position="122"/>
        <end position="144"/>
    </location>
</feature>
<protein>
    <submittedName>
        <fullName evidence="2">Uncharacterized protein</fullName>
    </submittedName>
</protein>
<evidence type="ECO:0000256" key="1">
    <source>
        <dbReference type="SAM" id="Phobius"/>
    </source>
</evidence>
<organism evidence="2 3">
    <name type="scientific">Apiosordaria backusii</name>
    <dbReference type="NCBI Taxonomy" id="314023"/>
    <lineage>
        <taxon>Eukaryota</taxon>
        <taxon>Fungi</taxon>
        <taxon>Dikarya</taxon>
        <taxon>Ascomycota</taxon>
        <taxon>Pezizomycotina</taxon>
        <taxon>Sordariomycetes</taxon>
        <taxon>Sordariomycetidae</taxon>
        <taxon>Sordariales</taxon>
        <taxon>Lasiosphaeriaceae</taxon>
        <taxon>Apiosordaria</taxon>
    </lineage>
</organism>
<gene>
    <name evidence="2" type="ORF">B0T21DRAFT_366453</name>
</gene>
<name>A0AA40BL05_9PEZI</name>
<evidence type="ECO:0000313" key="2">
    <source>
        <dbReference type="EMBL" id="KAK0736184.1"/>
    </source>
</evidence>
<keyword evidence="1" id="KW-1133">Transmembrane helix</keyword>
<keyword evidence="1" id="KW-0812">Transmembrane</keyword>
<reference evidence="2" key="1">
    <citation type="submission" date="2023-06" db="EMBL/GenBank/DDBJ databases">
        <title>Genome-scale phylogeny and comparative genomics of the fungal order Sordariales.</title>
        <authorList>
            <consortium name="Lawrence Berkeley National Laboratory"/>
            <person name="Hensen N."/>
            <person name="Bonometti L."/>
            <person name="Westerberg I."/>
            <person name="Brannstrom I.O."/>
            <person name="Guillou S."/>
            <person name="Cros-Aarteil S."/>
            <person name="Calhoun S."/>
            <person name="Haridas S."/>
            <person name="Kuo A."/>
            <person name="Mondo S."/>
            <person name="Pangilinan J."/>
            <person name="Riley R."/>
            <person name="Labutti K."/>
            <person name="Andreopoulos B."/>
            <person name="Lipzen A."/>
            <person name="Chen C."/>
            <person name="Yanf M."/>
            <person name="Daum C."/>
            <person name="Ng V."/>
            <person name="Clum A."/>
            <person name="Steindorff A."/>
            <person name="Ohm R."/>
            <person name="Martin F."/>
            <person name="Silar P."/>
            <person name="Natvig D."/>
            <person name="Lalanne C."/>
            <person name="Gautier V."/>
            <person name="Ament-Velasquez S.L."/>
            <person name="Kruys A."/>
            <person name="Hutchinson M.I."/>
            <person name="Powell A.J."/>
            <person name="Barry K."/>
            <person name="Miller A.N."/>
            <person name="Grigoriev I.V."/>
            <person name="Debuchy R."/>
            <person name="Gladieux P."/>
            <person name="Thoren M.H."/>
            <person name="Johannesson H."/>
        </authorList>
    </citation>
    <scope>NUCLEOTIDE SEQUENCE</scope>
    <source>
        <strain evidence="2">CBS 540.89</strain>
    </source>
</reference>
<keyword evidence="3" id="KW-1185">Reference proteome</keyword>
<sequence>MRSLDPEVITAVTKWNDHIHRQNIEVLTLRETHRQNRRDFERDQRNLDSNFQSRMQANDRAHQHNILERRAGIQEAERQHTARLLQAVPATLELVRRADERHHRAIKDIDLQYANRLFVNRCVAFGVVGLFCLVLLRLACLIMGW</sequence>
<comment type="caution">
    <text evidence="2">The sequence shown here is derived from an EMBL/GenBank/DDBJ whole genome shotgun (WGS) entry which is preliminary data.</text>
</comment>
<proteinExistence type="predicted"/>
<dbReference type="AlphaFoldDB" id="A0AA40BL05"/>
<evidence type="ECO:0000313" key="3">
    <source>
        <dbReference type="Proteomes" id="UP001172159"/>
    </source>
</evidence>
<accession>A0AA40BL05</accession>